<dbReference type="HOGENOM" id="CLU_1320757_0_0_1"/>
<keyword evidence="2" id="KW-1185">Reference proteome</keyword>
<dbReference type="EMBL" id="CH408030">
    <property type="protein sequence ID" value="EAQ90227.1"/>
    <property type="molecule type" value="Genomic_DNA"/>
</dbReference>
<dbReference type="VEuPathDB" id="FungiDB:CHGG_02162"/>
<evidence type="ECO:0000313" key="1">
    <source>
        <dbReference type="EMBL" id="EAQ90227.1"/>
    </source>
</evidence>
<dbReference type="OrthoDB" id="10366513at2759"/>
<accession>Q2HC92</accession>
<gene>
    <name evidence="1" type="ORF">CHGG_02162</name>
</gene>
<proteinExistence type="predicted"/>
<sequence>MAAFLFRQPAPLNLLTTPTLPTKKQHIIMNSTISFPTIEGGSHAHGFLARRALAITGMPSSPSGDPFFPSRETRTLQPFPANVAGAEHANHLQDSIRDLLIQAGDDWTFLSLFGVHNSHVSGSIQPTVLIVLRPNSMVERAMAMAGEVFAIQQRLGIDPLFAIEVVEGSLARYNNRTKSIEEDYFPKQPYPGASIGNAITGTSGTLGF</sequence>
<protein>
    <submittedName>
        <fullName evidence="1">Uncharacterized protein</fullName>
    </submittedName>
</protein>
<organism evidence="1 2">
    <name type="scientific">Chaetomium globosum (strain ATCC 6205 / CBS 148.51 / DSM 1962 / NBRC 6347 / NRRL 1970)</name>
    <name type="common">Soil fungus</name>
    <dbReference type="NCBI Taxonomy" id="306901"/>
    <lineage>
        <taxon>Eukaryota</taxon>
        <taxon>Fungi</taxon>
        <taxon>Dikarya</taxon>
        <taxon>Ascomycota</taxon>
        <taxon>Pezizomycotina</taxon>
        <taxon>Sordariomycetes</taxon>
        <taxon>Sordariomycetidae</taxon>
        <taxon>Sordariales</taxon>
        <taxon>Chaetomiaceae</taxon>
        <taxon>Chaetomium</taxon>
    </lineage>
</organism>
<dbReference type="AlphaFoldDB" id="Q2HC92"/>
<name>Q2HC92_CHAGB</name>
<dbReference type="RefSeq" id="XP_001228678.1">
    <property type="nucleotide sequence ID" value="XM_001228677.1"/>
</dbReference>
<evidence type="ECO:0000313" key="2">
    <source>
        <dbReference type="Proteomes" id="UP000001056"/>
    </source>
</evidence>
<reference evidence="2" key="1">
    <citation type="journal article" date="2015" name="Genome Announc.">
        <title>Draft genome sequence of the cellulolytic fungus Chaetomium globosum.</title>
        <authorList>
            <person name="Cuomo C.A."/>
            <person name="Untereiner W.A."/>
            <person name="Ma L.-J."/>
            <person name="Grabherr M."/>
            <person name="Birren B.W."/>
        </authorList>
    </citation>
    <scope>NUCLEOTIDE SEQUENCE [LARGE SCALE GENOMIC DNA]</scope>
    <source>
        <strain evidence="2">ATCC 6205 / CBS 148.51 / DSM 1962 / NBRC 6347 / NRRL 1970</strain>
    </source>
</reference>
<dbReference type="InParanoid" id="Q2HC92"/>
<dbReference type="GeneID" id="4389876"/>
<dbReference type="Proteomes" id="UP000001056">
    <property type="component" value="Unassembled WGS sequence"/>
</dbReference>